<keyword evidence="1" id="KW-0479">Metal-binding</keyword>
<accession>A0ABQ0MQV5</accession>
<dbReference type="Gene3D" id="3.40.50.410">
    <property type="entry name" value="von Willebrand factor, type A domain"/>
    <property type="match status" value="1"/>
</dbReference>
<dbReference type="Pfam" id="PF05567">
    <property type="entry name" value="T4P_PilY1"/>
    <property type="match status" value="1"/>
</dbReference>
<protein>
    <submittedName>
        <fullName evidence="4">Type IV pili system adhesin PilY</fullName>
    </submittedName>
</protein>
<gene>
    <name evidence="4" type="primary">pilY</name>
    <name evidence="4" type="ORF">MTCD1_00357</name>
</gene>
<proteinExistence type="predicted"/>
<dbReference type="Proteomes" id="UP000197068">
    <property type="component" value="Unassembled WGS sequence"/>
</dbReference>
<evidence type="ECO:0000313" key="5">
    <source>
        <dbReference type="Proteomes" id="UP000197068"/>
    </source>
</evidence>
<name>A0ABQ0MQV5_9GAMM</name>
<organism evidence="4 5">
    <name type="scientific">Colwellia marinimaniae</name>
    <dbReference type="NCBI Taxonomy" id="1513592"/>
    <lineage>
        <taxon>Bacteria</taxon>
        <taxon>Pseudomonadati</taxon>
        <taxon>Pseudomonadota</taxon>
        <taxon>Gammaproteobacteria</taxon>
        <taxon>Alteromonadales</taxon>
        <taxon>Colwelliaceae</taxon>
        <taxon>Colwellia</taxon>
    </lineage>
</organism>
<comment type="caution">
    <text evidence="4">The sequence shown here is derived from an EMBL/GenBank/DDBJ whole genome shotgun (WGS) entry which is preliminary data.</text>
</comment>
<evidence type="ECO:0000313" key="4">
    <source>
        <dbReference type="EMBL" id="GAW94760.1"/>
    </source>
</evidence>
<sequence length="1227" mass="133044">MYEDYKMNNFLAKSLLALMLATASDITLSEDIDLYISDVVRQAGKSTKVLIIFDTSGSMGDVHTVSAKFDPELTYPATDSAHAYQDLALYFNKGGIDNNTTIPSHHNDARRFDAVINSCKKSIDILAAEGYYTGHIREYTYKGHKGTWGEIRDNNSLSGIEIIDCEDDAYIIDSEGVVDLGSTYNAEGLLPGYPVNDLGTKKSPISHNPLKTTTNVDWASASYVTLYTAKYLRWYHGQTVGNLTETLMDTAITSISGVIKTTPSVDFGLELFNFNAGDGSASGNGGRIVLGIQKMTTSNKADLLNIINNQITPNGATPLCESVYEASQYFAGAGVEFGDDDINYPSYNYHKNRPPPDTDIVKSNGDYLSPFNNCASSIAHIILITDGVPTNDHRADSKITALKTKVLRVDSNGTPVYDANGQPIYDDKNFIGSSYHWNNYSKDDSYLPALAGWMSEYDINTNLDGKQTVVTHTIGFSGGADAARSLLVETARQGKGEYFHADSGLQLTQALISILNRLPQSNDRLASASVAANSFDRTQTLDSVYYAMFEPQTGARWQGNLKKYKVKDGKITGVGGTEAICEVNDRNTFCQNAQSFWSPQVDGDIVGKGGVVAWFNSQKPSDRTLYMDGGVGSLITFDRTNLEAAFTDADTGVVSLAAMLGVADLVDSNGDSIESAAVDEMLAWATGADVDDENNDNEFDDMRADVFGDPLHSKPLVVNYGTSIRIVIGTNSGALHMFKDSGATVEESWAFMPKEFIHNIKPLRDNYASSNKVYGIDGEITLHLYDKNGNGKIDSGTDKAWIFFGLRRGGSSYYALDITTPDAPKLMWHIDSGTDGFEELGQSWSQPKVGYSALNTSGDTASPVLFIGGGYDVNKDSDGLATSDTKGRAIYMLDAETGNILWSALPQNGTTVFPGSHSIASAIGLLDSTGNGLVDRLYIGDTGGSIWRVDMPDEDTKHISVFELATFGGGDDDQRFFYEPTIVRALISEIIETEVSDGQGGKKTITVHQEIPYDAVLIGSGDRSDPLGTDTSDTLYMIKDSNIITQTFSDSSTPPVPTAGFTKDDLYPYTYDPFGNASTPQAKADLQLLVSKKSGWYIDLLQSGEKATAAGLVINGIAYFTTYTPAPDGTIIDCKPPEGSGWLYAVDLALGIRKNLYLQDVRDDDNRVYKINNDWLGAPTLIVIPESDGDPTTVDKAKGDIIVGDEVINVGFSLGTTRTYLYSTENQ</sequence>
<dbReference type="InterPro" id="IPR008707">
    <property type="entry name" value="B-propeller_PilY1"/>
</dbReference>
<dbReference type="InterPro" id="IPR036465">
    <property type="entry name" value="vWFA_dom_sf"/>
</dbReference>
<reference evidence="4 5" key="1">
    <citation type="submission" date="2017-06" db="EMBL/GenBank/DDBJ databases">
        <title>Whole Genome Sequences of Colwellia marinimaniae MTCD1.</title>
        <authorList>
            <person name="Kusumoto H."/>
            <person name="Inoue M."/>
            <person name="Tanikawa K."/>
            <person name="Maeji H."/>
            <person name="Cameron J.H."/>
            <person name="Bartlett D.H."/>
        </authorList>
    </citation>
    <scope>NUCLEOTIDE SEQUENCE [LARGE SCALE GENOMIC DNA]</scope>
    <source>
        <strain evidence="4 5">MTCD1</strain>
    </source>
</reference>
<dbReference type="EMBL" id="BDQM01000002">
    <property type="protein sequence ID" value="GAW94760.1"/>
    <property type="molecule type" value="Genomic_DNA"/>
</dbReference>
<evidence type="ECO:0000259" key="3">
    <source>
        <dbReference type="Pfam" id="PF05567"/>
    </source>
</evidence>
<evidence type="ECO:0000256" key="2">
    <source>
        <dbReference type="ARBA" id="ARBA00022837"/>
    </source>
</evidence>
<keyword evidence="2" id="KW-0106">Calcium</keyword>
<feature type="domain" description="PilY1 beta-propeller" evidence="3">
    <location>
        <begin position="723"/>
        <end position="951"/>
    </location>
</feature>
<keyword evidence="5" id="KW-1185">Reference proteome</keyword>
<evidence type="ECO:0000256" key="1">
    <source>
        <dbReference type="ARBA" id="ARBA00022723"/>
    </source>
</evidence>